<name>A0A6J4SRI0_9ACTN</name>
<dbReference type="AlphaFoldDB" id="A0A6J4SRI0"/>
<feature type="transmembrane region" description="Helical" evidence="2">
    <location>
        <begin position="167"/>
        <end position="185"/>
    </location>
</feature>
<evidence type="ECO:0000256" key="2">
    <source>
        <dbReference type="SAM" id="Phobius"/>
    </source>
</evidence>
<feature type="transmembrane region" description="Helical" evidence="2">
    <location>
        <begin position="132"/>
        <end position="155"/>
    </location>
</feature>
<proteinExistence type="predicted"/>
<reference evidence="3" key="1">
    <citation type="submission" date="2020-02" db="EMBL/GenBank/DDBJ databases">
        <authorList>
            <person name="Meier V. D."/>
        </authorList>
    </citation>
    <scope>NUCLEOTIDE SEQUENCE</scope>
    <source>
        <strain evidence="3">AVDCRST_MAG69</strain>
    </source>
</reference>
<protein>
    <submittedName>
        <fullName evidence="3">Uncharacterized protein</fullName>
    </submittedName>
</protein>
<keyword evidence="2" id="KW-0812">Transmembrane</keyword>
<keyword evidence="2" id="KW-0472">Membrane</keyword>
<sequence length="209" mass="23206">MPPKQRRVESKSALNHMERLEGRSDDELEAETRYRSAAQALLGARAAERMDPNAARAHYRAAIAAARPQERLQLRRMAEASIALAERRGKDLKLATQKLGQAPPTNRQLFALRLMGLIAPGPHTGTWRKVRAVLIILAFILAVFALAFGLVKLLALPFGGLETSLSIFWGFVVMTVALVVLIVVGRRRQRAAQAKAAEARAEQLQRMRR</sequence>
<keyword evidence="2" id="KW-1133">Transmembrane helix</keyword>
<dbReference type="EMBL" id="CADCVP010000216">
    <property type="protein sequence ID" value="CAA9503312.1"/>
    <property type="molecule type" value="Genomic_DNA"/>
</dbReference>
<evidence type="ECO:0000313" key="3">
    <source>
        <dbReference type="EMBL" id="CAA9503312.1"/>
    </source>
</evidence>
<accession>A0A6J4SRI0</accession>
<evidence type="ECO:0000256" key="1">
    <source>
        <dbReference type="SAM" id="MobiDB-lite"/>
    </source>
</evidence>
<organism evidence="3">
    <name type="scientific">uncultured Solirubrobacteraceae bacterium</name>
    <dbReference type="NCBI Taxonomy" id="1162706"/>
    <lineage>
        <taxon>Bacteria</taxon>
        <taxon>Bacillati</taxon>
        <taxon>Actinomycetota</taxon>
        <taxon>Thermoleophilia</taxon>
        <taxon>Solirubrobacterales</taxon>
        <taxon>Solirubrobacteraceae</taxon>
        <taxon>environmental samples</taxon>
    </lineage>
</organism>
<feature type="region of interest" description="Disordered" evidence="1">
    <location>
        <begin position="1"/>
        <end position="29"/>
    </location>
</feature>
<gene>
    <name evidence="3" type="ORF">AVDCRST_MAG69-2030</name>
</gene>